<dbReference type="KEGG" id="hcz:G9Q37_14115"/>
<dbReference type="EMBL" id="CP049989">
    <property type="protein sequence ID" value="QIM53206.1"/>
    <property type="molecule type" value="Genomic_DNA"/>
</dbReference>
<sequence length="83" mass="9339">MIRFKLGEMIEKKQFADGRRISISEIATATGLNRMTLSKILNQKGYGTGTETIDRLCSYFDCKVEDLMEHLPDEGEAPAESHT</sequence>
<reference evidence="2 3" key="1">
    <citation type="submission" date="2020-03" db="EMBL/GenBank/DDBJ databases">
        <title>Hydrogenophaga sp. nov. isolated from cyanobacterial mat.</title>
        <authorList>
            <person name="Thorat V."/>
            <person name="Kirdat K."/>
            <person name="Tiwarekar B."/>
            <person name="Costa E.D."/>
            <person name="Yadav A."/>
        </authorList>
    </citation>
    <scope>NUCLEOTIDE SEQUENCE [LARGE SCALE GENOMIC DNA]</scope>
    <source>
        <strain evidence="2 3">BA0156</strain>
    </source>
</reference>
<name>A0A6G8IJJ5_9BURK</name>
<accession>A0A6G8IJJ5</accession>
<dbReference type="PROSITE" id="PS50943">
    <property type="entry name" value="HTH_CROC1"/>
    <property type="match status" value="1"/>
</dbReference>
<dbReference type="InterPro" id="IPR010982">
    <property type="entry name" value="Lambda_DNA-bd_dom_sf"/>
</dbReference>
<proteinExistence type="predicted"/>
<dbReference type="RefSeq" id="WP_166228051.1">
    <property type="nucleotide sequence ID" value="NZ_CP049989.1"/>
</dbReference>
<evidence type="ECO:0000313" key="2">
    <source>
        <dbReference type="EMBL" id="QIM53206.1"/>
    </source>
</evidence>
<dbReference type="SUPFAM" id="SSF47413">
    <property type="entry name" value="lambda repressor-like DNA-binding domains"/>
    <property type="match status" value="1"/>
</dbReference>
<protein>
    <submittedName>
        <fullName evidence="2">Helix-turn-helix transcriptional regulator</fullName>
    </submittedName>
</protein>
<organism evidence="2 3">
    <name type="scientific">Hydrogenophaga crocea</name>
    <dbReference type="NCBI Taxonomy" id="2716225"/>
    <lineage>
        <taxon>Bacteria</taxon>
        <taxon>Pseudomonadati</taxon>
        <taxon>Pseudomonadota</taxon>
        <taxon>Betaproteobacteria</taxon>
        <taxon>Burkholderiales</taxon>
        <taxon>Comamonadaceae</taxon>
        <taxon>Hydrogenophaga</taxon>
    </lineage>
</organism>
<dbReference type="GO" id="GO:0003677">
    <property type="term" value="F:DNA binding"/>
    <property type="evidence" value="ECO:0007669"/>
    <property type="project" value="InterPro"/>
</dbReference>
<evidence type="ECO:0000313" key="3">
    <source>
        <dbReference type="Proteomes" id="UP000503162"/>
    </source>
</evidence>
<evidence type="ECO:0000259" key="1">
    <source>
        <dbReference type="PROSITE" id="PS50943"/>
    </source>
</evidence>
<dbReference type="Pfam" id="PF13443">
    <property type="entry name" value="HTH_26"/>
    <property type="match status" value="1"/>
</dbReference>
<feature type="domain" description="HTH cro/C1-type" evidence="1">
    <location>
        <begin position="19"/>
        <end position="67"/>
    </location>
</feature>
<dbReference type="InterPro" id="IPR001387">
    <property type="entry name" value="Cro/C1-type_HTH"/>
</dbReference>
<keyword evidence="3" id="KW-1185">Reference proteome</keyword>
<dbReference type="CDD" id="cd00093">
    <property type="entry name" value="HTH_XRE"/>
    <property type="match status" value="1"/>
</dbReference>
<gene>
    <name evidence="2" type="ORF">G9Q37_14115</name>
</gene>
<dbReference type="AlphaFoldDB" id="A0A6G8IJJ5"/>
<dbReference type="Proteomes" id="UP000503162">
    <property type="component" value="Chromosome"/>
</dbReference>
<dbReference type="Gene3D" id="1.10.260.40">
    <property type="entry name" value="lambda repressor-like DNA-binding domains"/>
    <property type="match status" value="1"/>
</dbReference>